<evidence type="ECO:0000313" key="1">
    <source>
        <dbReference type="EMBL" id="SVE45830.1"/>
    </source>
</evidence>
<name>A0A383DNJ4_9ZZZZ</name>
<dbReference type="AlphaFoldDB" id="A0A383DNJ4"/>
<reference evidence="1" key="1">
    <citation type="submission" date="2018-05" db="EMBL/GenBank/DDBJ databases">
        <authorList>
            <person name="Lanie J.A."/>
            <person name="Ng W.-L."/>
            <person name="Kazmierczak K.M."/>
            <person name="Andrzejewski T.M."/>
            <person name="Davidsen T.M."/>
            <person name="Wayne K.J."/>
            <person name="Tettelin H."/>
            <person name="Glass J.I."/>
            <person name="Rusch D."/>
            <person name="Podicherti R."/>
            <person name="Tsui H.-C.T."/>
            <person name="Winkler M.E."/>
        </authorList>
    </citation>
    <scope>NUCLEOTIDE SEQUENCE</scope>
</reference>
<sequence>MKHPYLIPRKSGNKTYFHFRSKIPIDLIPTFSGRIEFQIFLKNVSNKETLLVSVSLQTLTEQLFNDIRKGMKTLTLEDVREILKVEVRKSILHSHHVHLETNKYDPQKIENSLTSVSMKEDKMKQKLKQDLKTYEDMLDEKLKKILLSLDIEFDNHTVNYKQLRRYFIDLYLLRFEFTRNLVNETGRTDDDFRKEVEEKLKVHLFPELKEQPTPQVSS</sequence>
<dbReference type="EMBL" id="UINC01218696">
    <property type="protein sequence ID" value="SVE45830.1"/>
    <property type="molecule type" value="Genomic_DNA"/>
</dbReference>
<gene>
    <name evidence="1" type="ORF">METZ01_LOCUS498684</name>
</gene>
<protein>
    <submittedName>
        <fullName evidence="1">Uncharacterized protein</fullName>
    </submittedName>
</protein>
<proteinExistence type="predicted"/>
<feature type="non-terminal residue" evidence="1">
    <location>
        <position position="218"/>
    </location>
</feature>
<accession>A0A383DNJ4</accession>
<organism evidence="1">
    <name type="scientific">marine metagenome</name>
    <dbReference type="NCBI Taxonomy" id="408172"/>
    <lineage>
        <taxon>unclassified sequences</taxon>
        <taxon>metagenomes</taxon>
        <taxon>ecological metagenomes</taxon>
    </lineage>
</organism>